<protein>
    <recommendedName>
        <fullName evidence="4">EF-hand domain-containing protein</fullName>
    </recommendedName>
</protein>
<feature type="compositionally biased region" description="Basic and acidic residues" evidence="3">
    <location>
        <begin position="272"/>
        <end position="286"/>
    </location>
</feature>
<dbReference type="Gene3D" id="1.10.238.220">
    <property type="match status" value="1"/>
</dbReference>
<feature type="compositionally biased region" description="Polar residues" evidence="3">
    <location>
        <begin position="228"/>
        <end position="243"/>
    </location>
</feature>
<evidence type="ECO:0000313" key="6">
    <source>
        <dbReference type="Proteomes" id="UP000070544"/>
    </source>
</evidence>
<reference evidence="5 6" key="1">
    <citation type="journal article" date="2015" name="Genome Biol. Evol.">
        <title>Phylogenomic analyses indicate that early fungi evolved digesting cell walls of algal ancestors of land plants.</title>
        <authorList>
            <person name="Chang Y."/>
            <person name="Wang S."/>
            <person name="Sekimoto S."/>
            <person name="Aerts A.L."/>
            <person name="Choi C."/>
            <person name="Clum A."/>
            <person name="LaButti K.M."/>
            <person name="Lindquist E.A."/>
            <person name="Yee Ngan C."/>
            <person name="Ohm R.A."/>
            <person name="Salamov A.A."/>
            <person name="Grigoriev I.V."/>
            <person name="Spatafora J.W."/>
            <person name="Berbee M.L."/>
        </authorList>
    </citation>
    <scope>NUCLEOTIDE SEQUENCE [LARGE SCALE GENOMIC DNA]</scope>
    <source>
        <strain evidence="5 6">JEL478</strain>
    </source>
</reference>
<feature type="compositionally biased region" description="Low complexity" evidence="3">
    <location>
        <begin position="36"/>
        <end position="59"/>
    </location>
</feature>
<keyword evidence="6" id="KW-1185">Reference proteome</keyword>
<dbReference type="SUPFAM" id="SSF47473">
    <property type="entry name" value="EF-hand"/>
    <property type="match status" value="1"/>
</dbReference>
<dbReference type="GO" id="GO:0019888">
    <property type="term" value="F:protein phosphatase regulator activity"/>
    <property type="evidence" value="ECO:0007669"/>
    <property type="project" value="TreeGrafter"/>
</dbReference>
<feature type="compositionally biased region" description="Acidic residues" evidence="3">
    <location>
        <begin position="879"/>
        <end position="909"/>
    </location>
</feature>
<dbReference type="InterPro" id="IPR011992">
    <property type="entry name" value="EF-hand-dom_pair"/>
</dbReference>
<feature type="compositionally biased region" description="Basic and acidic residues" evidence="3">
    <location>
        <begin position="921"/>
        <end position="935"/>
    </location>
</feature>
<organism evidence="5 6">
    <name type="scientific">Gonapodya prolifera (strain JEL478)</name>
    <name type="common">Monoblepharis prolifera</name>
    <dbReference type="NCBI Taxonomy" id="1344416"/>
    <lineage>
        <taxon>Eukaryota</taxon>
        <taxon>Fungi</taxon>
        <taxon>Fungi incertae sedis</taxon>
        <taxon>Chytridiomycota</taxon>
        <taxon>Chytridiomycota incertae sedis</taxon>
        <taxon>Monoblepharidomycetes</taxon>
        <taxon>Monoblepharidales</taxon>
        <taxon>Gonapodyaceae</taxon>
        <taxon>Gonapodya</taxon>
    </lineage>
</organism>
<feature type="compositionally biased region" description="Low complexity" evidence="3">
    <location>
        <begin position="132"/>
        <end position="165"/>
    </location>
</feature>
<gene>
    <name evidence="5" type="ORF">M427DRAFT_58458</name>
</gene>
<feature type="region of interest" description="Disordered" evidence="3">
    <location>
        <begin position="1"/>
        <end position="112"/>
    </location>
</feature>
<dbReference type="GO" id="GO:0005509">
    <property type="term" value="F:calcium ion binding"/>
    <property type="evidence" value="ECO:0007669"/>
    <property type="project" value="InterPro"/>
</dbReference>
<dbReference type="PROSITE" id="PS50222">
    <property type="entry name" value="EF_HAND_2"/>
    <property type="match status" value="1"/>
</dbReference>
<accession>A0A139AA13</accession>
<feature type="domain" description="EF-hand" evidence="4">
    <location>
        <begin position="690"/>
        <end position="725"/>
    </location>
</feature>
<dbReference type="GO" id="GO:0000159">
    <property type="term" value="C:protein phosphatase type 2A complex"/>
    <property type="evidence" value="ECO:0007669"/>
    <property type="project" value="TreeGrafter"/>
</dbReference>
<evidence type="ECO:0000259" key="4">
    <source>
        <dbReference type="PROSITE" id="PS50222"/>
    </source>
</evidence>
<dbReference type="Pfam" id="PF17958">
    <property type="entry name" value="EF-hand_13"/>
    <property type="match status" value="1"/>
</dbReference>
<evidence type="ECO:0000256" key="3">
    <source>
        <dbReference type="SAM" id="MobiDB-lite"/>
    </source>
</evidence>
<keyword evidence="2" id="KW-0106">Calcium</keyword>
<evidence type="ECO:0000313" key="5">
    <source>
        <dbReference type="EMBL" id="KXS13641.1"/>
    </source>
</evidence>
<name>A0A139AA13_GONPJ</name>
<dbReference type="Gene3D" id="1.10.238.10">
    <property type="entry name" value="EF-hand"/>
    <property type="match status" value="1"/>
</dbReference>
<feature type="region of interest" description="Disordered" evidence="3">
    <location>
        <begin position="131"/>
        <end position="288"/>
    </location>
</feature>
<proteinExistence type="predicted"/>
<dbReference type="EMBL" id="KQ965776">
    <property type="protein sequence ID" value="KXS13641.1"/>
    <property type="molecule type" value="Genomic_DNA"/>
</dbReference>
<dbReference type="Proteomes" id="UP000070544">
    <property type="component" value="Unassembled WGS sequence"/>
</dbReference>
<dbReference type="AlphaFoldDB" id="A0A139AA13"/>
<keyword evidence="1" id="KW-0479">Metal-binding</keyword>
<evidence type="ECO:0000256" key="2">
    <source>
        <dbReference type="ARBA" id="ARBA00022837"/>
    </source>
</evidence>
<dbReference type="OrthoDB" id="5586at2759"/>
<feature type="compositionally biased region" description="Low complexity" evidence="3">
    <location>
        <begin position="76"/>
        <end position="86"/>
    </location>
</feature>
<dbReference type="InterPro" id="IPR041534">
    <property type="entry name" value="EF-hand_13"/>
</dbReference>
<evidence type="ECO:0000256" key="1">
    <source>
        <dbReference type="ARBA" id="ARBA00022723"/>
    </source>
</evidence>
<dbReference type="PROSITE" id="PS00018">
    <property type="entry name" value="EF_HAND_1"/>
    <property type="match status" value="2"/>
</dbReference>
<dbReference type="PANTHER" id="PTHR14095">
    <property type="entry name" value="PHOSPHATASE 2A REGULATORY SUBUNIT-RELATED"/>
    <property type="match status" value="1"/>
</dbReference>
<dbReference type="PANTHER" id="PTHR14095:SF0">
    <property type="entry name" value="MIP22305P"/>
    <property type="match status" value="1"/>
</dbReference>
<dbReference type="InterPro" id="IPR018247">
    <property type="entry name" value="EF_Hand_1_Ca_BS"/>
</dbReference>
<feature type="region of interest" description="Disordered" evidence="3">
    <location>
        <begin position="837"/>
        <end position="941"/>
    </location>
</feature>
<dbReference type="InterPro" id="IPR002048">
    <property type="entry name" value="EF_hand_dom"/>
</dbReference>
<sequence>MEVAQFPPLSFPTPTSHPVSPPLPVMSLIPTCPAQSSSPGTPSPATSTPESPSPLSRASPPSPRASQKHTIMASNPTTEPVVVTTPPHSPKPGGTPRTPRSPNLGVGSPVLEAKMPSPSLYLLLATPQIEMPSSASPSRSRAGSASSSRNASPAATPKASPAGSPRIARRILGDSMSHNGSGHDAGFVDMGAPDVSDRAGRSGYSSPGARHSPPATTSHLKAHEPIHVSTSPSHSDTLTTNARSKGPSPRADAMVVDSSSRDEVDSNGVTTLEDKAKRGEPSKSLDMDGVNVAGAGLGLALASTCSPPRTAPTLSTPYGTAGDAPVKIDSGVDLVPVGGTTKAIPRFHHRPGVSPLSPEEQASLGNSLLSGVDKLFGVTNGLDDGSNDKRIDGTELGELAKALGLPKYLGGAAGRYANSLEEGEKGKEGAGKKAAQKLCHIALSFAHDPLLLSFFLLGALPPSNAVDLPPLPTKTPCFPSYLLPTHIEPAVRDVVRAHPGLQFLSGMQVFQARYVDTVVSRVWYGKGGRGDRMTLAEWRRSGFLDILKNLEDEEDVNATRDPFSYKHFYVTYCLFWSLDTDHDMVLTAGELARYDGGRVTSRVMRRVAEGYGRKIPSNPPTDAGTPLELTRLQRKGWFKGWAKGEAEASEEMAEAAAGAEDGEDGIGGWEEARFEYRDFVCFLMSLEDKGAPAATEYWFRVLDTDGDGMLSLQEIKYFFDEQRDRMFAGNTFCNELWSFNDFVCALLDLVQVPATRPHVTLTDLKRCRHAGLFFDLLFDWKKYDARVRRMDPGFREQDDVWVVDRKAGTRVKLSGWDKFAERSYELLAYEEQVQQQSVSVRSRIKGQGHSRSLRDGMRATGRNRSNGRRRGGRWSRDADESDSEDESDVMDDVDTGPDCEYEVENDEVEDRAGTHRAAGRKTPDRDEDRMEVEMDRDSEEE</sequence>
<dbReference type="STRING" id="1344416.A0A139AA13"/>